<evidence type="ECO:0000313" key="3">
    <source>
        <dbReference type="Proteomes" id="UP000006729"/>
    </source>
</evidence>
<dbReference type="InterPro" id="IPR035992">
    <property type="entry name" value="Ricin_B-like_lectins"/>
</dbReference>
<accession>A0A2K1ZVY0</accession>
<sequence>MFMPCASPMFQNHHQSPLSGFGGYCLEFKKNVPKLAIPVSSNQRWTFGDRLGKAYFTIANVNNDALVLDVSYYLFKIIIWDFNGGANQVWRLS</sequence>
<dbReference type="InParanoid" id="A0A2K1ZVY0"/>
<dbReference type="Gene3D" id="2.80.10.50">
    <property type="match status" value="1"/>
</dbReference>
<dbReference type="InterPro" id="IPR000772">
    <property type="entry name" value="Ricin_B_lectin"/>
</dbReference>
<dbReference type="Pfam" id="PF14200">
    <property type="entry name" value="RicinB_lectin_2"/>
    <property type="match status" value="1"/>
</dbReference>
<keyword evidence="3" id="KW-1185">Reference proteome</keyword>
<dbReference type="EMBL" id="CM009295">
    <property type="protein sequence ID" value="PNT29442.1"/>
    <property type="molecule type" value="Genomic_DNA"/>
</dbReference>
<dbReference type="AlphaFoldDB" id="A0A2K1ZVY0"/>
<protein>
    <recommendedName>
        <fullName evidence="1">Ricin B lectin domain-containing protein</fullName>
    </recommendedName>
</protein>
<evidence type="ECO:0000313" key="2">
    <source>
        <dbReference type="EMBL" id="PNT29442.1"/>
    </source>
</evidence>
<dbReference type="PROSITE" id="PS50231">
    <property type="entry name" value="RICIN_B_LECTIN"/>
    <property type="match status" value="1"/>
</dbReference>
<dbReference type="SUPFAM" id="SSF50370">
    <property type="entry name" value="Ricin B-like lectins"/>
    <property type="match status" value="1"/>
</dbReference>
<gene>
    <name evidence="2" type="ORF">POPTR_006G029400</name>
</gene>
<name>A0A2K1ZVY0_POPTR</name>
<organism evidence="2 3">
    <name type="scientific">Populus trichocarpa</name>
    <name type="common">Western balsam poplar</name>
    <name type="synonym">Populus balsamifera subsp. trichocarpa</name>
    <dbReference type="NCBI Taxonomy" id="3694"/>
    <lineage>
        <taxon>Eukaryota</taxon>
        <taxon>Viridiplantae</taxon>
        <taxon>Streptophyta</taxon>
        <taxon>Embryophyta</taxon>
        <taxon>Tracheophyta</taxon>
        <taxon>Spermatophyta</taxon>
        <taxon>Magnoliopsida</taxon>
        <taxon>eudicotyledons</taxon>
        <taxon>Gunneridae</taxon>
        <taxon>Pentapetalae</taxon>
        <taxon>rosids</taxon>
        <taxon>fabids</taxon>
        <taxon>Malpighiales</taxon>
        <taxon>Salicaceae</taxon>
        <taxon>Saliceae</taxon>
        <taxon>Populus</taxon>
    </lineage>
</organism>
<evidence type="ECO:0000259" key="1">
    <source>
        <dbReference type="Pfam" id="PF14200"/>
    </source>
</evidence>
<reference evidence="2 3" key="1">
    <citation type="journal article" date="2006" name="Science">
        <title>The genome of black cottonwood, Populus trichocarpa (Torr. &amp; Gray).</title>
        <authorList>
            <person name="Tuskan G.A."/>
            <person name="Difazio S."/>
            <person name="Jansson S."/>
            <person name="Bohlmann J."/>
            <person name="Grigoriev I."/>
            <person name="Hellsten U."/>
            <person name="Putnam N."/>
            <person name="Ralph S."/>
            <person name="Rombauts S."/>
            <person name="Salamov A."/>
            <person name="Schein J."/>
            <person name="Sterck L."/>
            <person name="Aerts A."/>
            <person name="Bhalerao R.R."/>
            <person name="Bhalerao R.P."/>
            <person name="Blaudez D."/>
            <person name="Boerjan W."/>
            <person name="Brun A."/>
            <person name="Brunner A."/>
            <person name="Busov V."/>
            <person name="Campbell M."/>
            <person name="Carlson J."/>
            <person name="Chalot M."/>
            <person name="Chapman J."/>
            <person name="Chen G.L."/>
            <person name="Cooper D."/>
            <person name="Coutinho P.M."/>
            <person name="Couturier J."/>
            <person name="Covert S."/>
            <person name="Cronk Q."/>
            <person name="Cunningham R."/>
            <person name="Davis J."/>
            <person name="Degroeve S."/>
            <person name="Dejardin A."/>
            <person name="Depamphilis C."/>
            <person name="Detter J."/>
            <person name="Dirks B."/>
            <person name="Dubchak I."/>
            <person name="Duplessis S."/>
            <person name="Ehlting J."/>
            <person name="Ellis B."/>
            <person name="Gendler K."/>
            <person name="Goodstein D."/>
            <person name="Gribskov M."/>
            <person name="Grimwood J."/>
            <person name="Groover A."/>
            <person name="Gunter L."/>
            <person name="Hamberger B."/>
            <person name="Heinze B."/>
            <person name="Helariutta Y."/>
            <person name="Henrissat B."/>
            <person name="Holligan D."/>
            <person name="Holt R."/>
            <person name="Huang W."/>
            <person name="Islam-Faridi N."/>
            <person name="Jones S."/>
            <person name="Jones-Rhoades M."/>
            <person name="Jorgensen R."/>
            <person name="Joshi C."/>
            <person name="Kangasjarvi J."/>
            <person name="Karlsson J."/>
            <person name="Kelleher C."/>
            <person name="Kirkpatrick R."/>
            <person name="Kirst M."/>
            <person name="Kohler A."/>
            <person name="Kalluri U."/>
            <person name="Larimer F."/>
            <person name="Leebens-Mack J."/>
            <person name="Leple J.C."/>
            <person name="Locascio P."/>
            <person name="Lou Y."/>
            <person name="Lucas S."/>
            <person name="Martin F."/>
            <person name="Montanini B."/>
            <person name="Napoli C."/>
            <person name="Nelson D.R."/>
            <person name="Nelson C."/>
            <person name="Nieminen K."/>
            <person name="Nilsson O."/>
            <person name="Pereda V."/>
            <person name="Peter G."/>
            <person name="Philippe R."/>
            <person name="Pilate G."/>
            <person name="Poliakov A."/>
            <person name="Razumovskaya J."/>
            <person name="Richardson P."/>
            <person name="Rinaldi C."/>
            <person name="Ritland K."/>
            <person name="Rouze P."/>
            <person name="Ryaboy D."/>
            <person name="Schmutz J."/>
            <person name="Schrader J."/>
            <person name="Segerman B."/>
            <person name="Shin H."/>
            <person name="Siddiqui A."/>
            <person name="Sterky F."/>
            <person name="Terry A."/>
            <person name="Tsai C.J."/>
            <person name="Uberbacher E."/>
            <person name="Unneberg P."/>
            <person name="Vahala J."/>
            <person name="Wall K."/>
            <person name="Wessler S."/>
            <person name="Yang G."/>
            <person name="Yin T."/>
            <person name="Douglas C."/>
            <person name="Marra M."/>
            <person name="Sandberg G."/>
            <person name="Van de Peer Y."/>
            <person name="Rokhsar D."/>
        </authorList>
    </citation>
    <scope>NUCLEOTIDE SEQUENCE [LARGE SCALE GENOMIC DNA]</scope>
    <source>
        <strain evidence="3">cv. Nisqually</strain>
    </source>
</reference>
<proteinExistence type="predicted"/>
<feature type="domain" description="Ricin B lectin" evidence="1">
    <location>
        <begin position="42"/>
        <end position="92"/>
    </location>
</feature>
<dbReference type="Proteomes" id="UP000006729">
    <property type="component" value="Chromosome 6"/>
</dbReference>